<protein>
    <submittedName>
        <fullName evidence="2">Uncharacterized protein</fullName>
    </submittedName>
</protein>
<feature type="transmembrane region" description="Helical" evidence="1">
    <location>
        <begin position="30"/>
        <end position="47"/>
    </location>
</feature>
<dbReference type="EMBL" id="JALDAX010000032">
    <property type="protein sequence ID" value="MCI3246347.1"/>
    <property type="molecule type" value="Genomic_DNA"/>
</dbReference>
<evidence type="ECO:0000313" key="2">
    <source>
        <dbReference type="EMBL" id="MCI3246347.1"/>
    </source>
</evidence>
<dbReference type="Proteomes" id="UP001165270">
    <property type="component" value="Unassembled WGS sequence"/>
</dbReference>
<proteinExistence type="predicted"/>
<dbReference type="RefSeq" id="WP_242713698.1">
    <property type="nucleotide sequence ID" value="NZ_JALDAX010000032.1"/>
</dbReference>
<accession>A0ABS9XW94</accession>
<keyword evidence="3" id="KW-1185">Reference proteome</keyword>
<comment type="caution">
    <text evidence="2">The sequence shown here is derived from an EMBL/GenBank/DDBJ whole genome shotgun (WGS) entry which is preliminary data.</text>
</comment>
<name>A0ABS9XW94_9ACTN</name>
<organism evidence="2 3">
    <name type="scientific">Streptomyces spinosisporus</name>
    <dbReference type="NCBI Taxonomy" id="2927582"/>
    <lineage>
        <taxon>Bacteria</taxon>
        <taxon>Bacillati</taxon>
        <taxon>Actinomycetota</taxon>
        <taxon>Actinomycetes</taxon>
        <taxon>Kitasatosporales</taxon>
        <taxon>Streptomycetaceae</taxon>
        <taxon>Streptomyces</taxon>
    </lineage>
</organism>
<gene>
    <name evidence="2" type="ORF">MQN93_42315</name>
</gene>
<sequence length="103" mass="11027">MTNSRRDSLICLTIAAGSTASGVYFAVHTSWLCLLGFYSAALLLWCASRLNADHQRQIAAHEQARGEAGADAPPLTPCCQFWTASKGEVHGADCTRTRRSSAA</sequence>
<evidence type="ECO:0000313" key="3">
    <source>
        <dbReference type="Proteomes" id="UP001165270"/>
    </source>
</evidence>
<evidence type="ECO:0000256" key="1">
    <source>
        <dbReference type="SAM" id="Phobius"/>
    </source>
</evidence>
<keyword evidence="1" id="KW-1133">Transmembrane helix</keyword>
<keyword evidence="1" id="KW-0812">Transmembrane</keyword>
<reference evidence="2" key="1">
    <citation type="submission" date="2022-03" db="EMBL/GenBank/DDBJ databases">
        <title>Streptomyces 7R015 and 7R016 isolated from Barleria lupulina in Thailand.</title>
        <authorList>
            <person name="Kanchanasin P."/>
            <person name="Phongsopitanun W."/>
            <person name="Tanasupawat S."/>
        </authorList>
    </citation>
    <scope>NUCLEOTIDE SEQUENCE</scope>
    <source>
        <strain evidence="2">7R016</strain>
    </source>
</reference>
<keyword evidence="1" id="KW-0472">Membrane</keyword>